<feature type="binding site" evidence="6">
    <location>
        <begin position="215"/>
        <end position="218"/>
    </location>
    <ligand>
        <name>S-adenosyl-L-methionine</name>
        <dbReference type="ChEBI" id="CHEBI:59789"/>
    </ligand>
</feature>
<organism evidence="10 11">
    <name type="scientific">Catenovulum sediminis</name>
    <dbReference type="NCBI Taxonomy" id="1740262"/>
    <lineage>
        <taxon>Bacteria</taxon>
        <taxon>Pseudomonadati</taxon>
        <taxon>Pseudomonadota</taxon>
        <taxon>Gammaproteobacteria</taxon>
        <taxon>Alteromonadales</taxon>
        <taxon>Alteromonadaceae</taxon>
        <taxon>Catenovulum</taxon>
    </lineage>
</organism>
<evidence type="ECO:0000256" key="3">
    <source>
        <dbReference type="ARBA" id="ARBA00022603"/>
    </source>
</evidence>
<evidence type="ECO:0000256" key="2">
    <source>
        <dbReference type="ARBA" id="ARBA00022552"/>
    </source>
</evidence>
<dbReference type="InterPro" id="IPR040739">
    <property type="entry name" value="RlmM_FDX"/>
</dbReference>
<feature type="binding site" evidence="6">
    <location>
        <position position="271"/>
    </location>
    <ligand>
        <name>S-adenosyl-L-methionine</name>
        <dbReference type="ChEBI" id="CHEBI:59789"/>
    </ligand>
</feature>
<evidence type="ECO:0000256" key="4">
    <source>
        <dbReference type="ARBA" id="ARBA00022679"/>
    </source>
</evidence>
<dbReference type="Pfam" id="PF21239">
    <property type="entry name" value="RLMM_N"/>
    <property type="match status" value="1"/>
</dbReference>
<dbReference type="Pfam" id="PF18125">
    <property type="entry name" value="RlmM_FDX"/>
    <property type="match status" value="1"/>
</dbReference>
<evidence type="ECO:0000256" key="5">
    <source>
        <dbReference type="ARBA" id="ARBA00022691"/>
    </source>
</evidence>
<dbReference type="PANTHER" id="PTHR37524:SF2">
    <property type="entry name" value="RIBOSOMAL RNA METHYLTRANSFERASE FTSJ DOMAIN-CONTAINING PROTEIN"/>
    <property type="match status" value="1"/>
</dbReference>
<feature type="domain" description="Ribosomal RNA large subunit methyltransferase M THUMP-like" evidence="9">
    <location>
        <begin position="83"/>
        <end position="157"/>
    </location>
</feature>
<dbReference type="Gene3D" id="3.30.2300.20">
    <property type="match status" value="1"/>
</dbReference>
<dbReference type="InterPro" id="IPR048646">
    <property type="entry name" value="RlmM_THUMP-like"/>
</dbReference>
<dbReference type="Pfam" id="PF01728">
    <property type="entry name" value="FtsJ"/>
    <property type="match status" value="1"/>
</dbReference>
<gene>
    <name evidence="6 10" type="primary">rlmM</name>
    <name evidence="10" type="ORF">ABS311_17780</name>
</gene>
<comment type="subcellular location">
    <subcellularLocation>
        <location evidence="6">Cytoplasm</location>
    </subcellularLocation>
</comment>
<evidence type="ECO:0000259" key="7">
    <source>
        <dbReference type="Pfam" id="PF01728"/>
    </source>
</evidence>
<keyword evidence="1 6" id="KW-0963">Cytoplasm</keyword>
<feature type="domain" description="Ribosomal RNA methyltransferase FtsJ" evidence="7">
    <location>
        <begin position="180"/>
        <end position="274"/>
    </location>
</feature>
<comment type="similarity">
    <text evidence="6">Belongs to the class I-like SAM-binding methyltransferase superfamily. RNA methyltransferase RlmE family. RlmM subfamily.</text>
</comment>
<proteinExistence type="inferred from homology"/>
<dbReference type="GO" id="GO:0032259">
    <property type="term" value="P:methylation"/>
    <property type="evidence" value="ECO:0007669"/>
    <property type="project" value="UniProtKB-KW"/>
</dbReference>
<dbReference type="NCBIfam" id="NF008734">
    <property type="entry name" value="PRK11760.1"/>
    <property type="match status" value="1"/>
</dbReference>
<comment type="catalytic activity">
    <reaction evidence="6">
        <text>cytidine(2498) in 23S rRNA + S-adenosyl-L-methionine = 2'-O-methylcytidine(2498) in 23S rRNA + S-adenosyl-L-homocysteine + H(+)</text>
        <dbReference type="Rhea" id="RHEA:42788"/>
        <dbReference type="Rhea" id="RHEA-COMP:10244"/>
        <dbReference type="Rhea" id="RHEA-COMP:10245"/>
        <dbReference type="ChEBI" id="CHEBI:15378"/>
        <dbReference type="ChEBI" id="CHEBI:57856"/>
        <dbReference type="ChEBI" id="CHEBI:59789"/>
        <dbReference type="ChEBI" id="CHEBI:74495"/>
        <dbReference type="ChEBI" id="CHEBI:82748"/>
        <dbReference type="EC" id="2.1.1.186"/>
    </reaction>
</comment>
<dbReference type="Proteomes" id="UP001467690">
    <property type="component" value="Unassembled WGS sequence"/>
</dbReference>
<dbReference type="Gene3D" id="3.30.70.2810">
    <property type="match status" value="1"/>
</dbReference>
<feature type="binding site" evidence="6">
    <location>
        <position position="234"/>
    </location>
    <ligand>
        <name>S-adenosyl-L-methionine</name>
        <dbReference type="ChEBI" id="CHEBI:59789"/>
    </ligand>
</feature>
<keyword evidence="2 6" id="KW-0698">rRNA processing</keyword>
<evidence type="ECO:0000259" key="8">
    <source>
        <dbReference type="Pfam" id="PF18125"/>
    </source>
</evidence>
<dbReference type="SUPFAM" id="SSF53335">
    <property type="entry name" value="S-adenosyl-L-methionine-dependent methyltransferases"/>
    <property type="match status" value="1"/>
</dbReference>
<keyword evidence="4 6" id="KW-0808">Transferase</keyword>
<evidence type="ECO:0000313" key="11">
    <source>
        <dbReference type="Proteomes" id="UP001467690"/>
    </source>
</evidence>
<dbReference type="InterPro" id="IPR002877">
    <property type="entry name" value="RNA_MeTrfase_FtsJ_dom"/>
</dbReference>
<feature type="domain" description="RlmM ferredoxin-like" evidence="8">
    <location>
        <begin position="1"/>
        <end position="70"/>
    </location>
</feature>
<dbReference type="GO" id="GO:0008168">
    <property type="term" value="F:methyltransferase activity"/>
    <property type="evidence" value="ECO:0007669"/>
    <property type="project" value="UniProtKB-KW"/>
</dbReference>
<dbReference type="InterPro" id="IPR011224">
    <property type="entry name" value="rRNA_MeTrfase_M"/>
</dbReference>
<evidence type="ECO:0000313" key="10">
    <source>
        <dbReference type="EMBL" id="MER2493734.1"/>
    </source>
</evidence>
<dbReference type="PIRSF" id="PIRSF028774">
    <property type="entry name" value="UCP028774"/>
    <property type="match status" value="1"/>
</dbReference>
<comment type="function">
    <text evidence="6">Catalyzes the 2'-O-methylation at nucleotide C2498 in 23S rRNA.</text>
</comment>
<dbReference type="EMBL" id="JBELOE010000265">
    <property type="protein sequence ID" value="MER2493734.1"/>
    <property type="molecule type" value="Genomic_DNA"/>
</dbReference>
<feature type="active site" description="Proton acceptor" evidence="6">
    <location>
        <position position="300"/>
    </location>
</feature>
<keyword evidence="11" id="KW-1185">Reference proteome</keyword>
<feature type="binding site" evidence="6">
    <location>
        <position position="182"/>
    </location>
    <ligand>
        <name>S-adenosyl-L-methionine</name>
        <dbReference type="ChEBI" id="CHEBI:59789"/>
    </ligand>
</feature>
<comment type="caution">
    <text evidence="10">The sequence shown here is derived from an EMBL/GenBank/DDBJ whole genome shotgun (WGS) entry which is preliminary data.</text>
</comment>
<accession>A0ABV1RLB2</accession>
<protein>
    <recommendedName>
        <fullName evidence="6">Ribosomal RNA large subunit methyltransferase M</fullName>
        <ecNumber evidence="6">2.1.1.186</ecNumber>
    </recommendedName>
    <alternativeName>
        <fullName evidence="6">23S rRNA (cytidine2498-2'-O)-methyltransferase</fullName>
    </alternativeName>
    <alternativeName>
        <fullName evidence="6">23S rRNA 2'-O-ribose methyltransferase RlmM</fullName>
    </alternativeName>
</protein>
<reference evidence="10 11" key="1">
    <citation type="submission" date="2024-06" db="EMBL/GenBank/DDBJ databases">
        <authorList>
            <person name="Chen R.Y."/>
        </authorList>
    </citation>
    <scope>NUCLEOTIDE SEQUENCE [LARGE SCALE GENOMIC DNA]</scope>
    <source>
        <strain evidence="10 11">D2</strain>
    </source>
</reference>
<name>A0ABV1RLB2_9ALTE</name>
<evidence type="ECO:0000259" key="9">
    <source>
        <dbReference type="Pfam" id="PF21239"/>
    </source>
</evidence>
<evidence type="ECO:0000256" key="1">
    <source>
        <dbReference type="ARBA" id="ARBA00022490"/>
    </source>
</evidence>
<evidence type="ECO:0000256" key="6">
    <source>
        <dbReference type="HAMAP-Rule" id="MF_01551"/>
    </source>
</evidence>
<keyword evidence="3 6" id="KW-0489">Methyltransferase</keyword>
<dbReference type="PANTHER" id="PTHR37524">
    <property type="entry name" value="RIBOSOMAL RNA LARGE SUBUNIT METHYLTRANSFERASE M"/>
    <property type="match status" value="1"/>
</dbReference>
<sequence>MAKYVLYCRAGFENDCAAEIQTKAAEVELYGFCRTKPDTGYVEFEITGASEGVLFAKLQLDSLIFCRQWFCVIDELFAIDIADRISPIMQSLKGKPFSDFTVDYPDTNLGKEVSGFAKKFSVPLRNALRKQNILVTKSSEILHLFVFDSQNMLLGWSPLNNRSELHLGIKRLKFPSQAPSRSTLKLEEAFHHFIPAKEWDTRLSGGLLAVDLGAAPGGWTWQLVNRGMMVSAIDNGPMNERLMDSGQVKHFKEDGFKFSPYKRNVYWLVCDMVEKPKKVSALMVKWIINGWCKEAIFNLKLPMKQRFQTVQEIIEDIEVSMYQAGKRYQFSAKHLYHDREEITCHLRAL</sequence>
<dbReference type="EC" id="2.1.1.186" evidence="6"/>
<dbReference type="HAMAP" id="MF_01551">
    <property type="entry name" value="23SrRNA_methyltr_M"/>
    <property type="match status" value="1"/>
</dbReference>
<dbReference type="Gene3D" id="3.40.50.150">
    <property type="entry name" value="Vaccinia Virus protein VP39"/>
    <property type="match status" value="1"/>
</dbReference>
<dbReference type="RefSeq" id="WP_143869666.1">
    <property type="nucleotide sequence ID" value="NZ_CP041660.1"/>
</dbReference>
<keyword evidence="5 6" id="KW-0949">S-adenosyl-L-methionine</keyword>
<dbReference type="InterPro" id="IPR029063">
    <property type="entry name" value="SAM-dependent_MTases_sf"/>
</dbReference>
<feature type="binding site" evidence="6">
    <location>
        <position position="254"/>
    </location>
    <ligand>
        <name>S-adenosyl-L-methionine</name>
        <dbReference type="ChEBI" id="CHEBI:59789"/>
    </ligand>
</feature>
<comment type="subunit">
    <text evidence="6">Monomer.</text>
</comment>